<protein>
    <submittedName>
        <fullName evidence="2">Uncharacterized protein</fullName>
    </submittedName>
</protein>
<dbReference type="EMBL" id="UPSH01000001">
    <property type="protein sequence ID" value="VBB18475.1"/>
    <property type="molecule type" value="Genomic_DNA"/>
</dbReference>
<sequence>MNEFMLYFIVVLHFVFVLFVVLTPFVGNNYFLILHAVIVPFMMAHWFTNDNNCALTMMEKKLRKNLYGEEPDPNECFTYNLIAPVYDFKKNNNDMSLIIYLVTFGLWGYTLVRLYTNYRDGKLAKLEDLMMF</sequence>
<evidence type="ECO:0000313" key="2">
    <source>
        <dbReference type="EMBL" id="VBB18475.1"/>
    </source>
</evidence>
<keyword evidence="1" id="KW-0472">Membrane</keyword>
<evidence type="ECO:0000256" key="1">
    <source>
        <dbReference type="SAM" id="Phobius"/>
    </source>
</evidence>
<accession>A0A5K0U9M8</accession>
<dbReference type="Proteomes" id="UP000594342">
    <property type="component" value="Unassembled WGS sequence"/>
</dbReference>
<reference evidence="2 3" key="1">
    <citation type="submission" date="2018-10" db="EMBL/GenBank/DDBJ databases">
        <authorList>
            <consortium name="IHU Genomes"/>
        </authorList>
    </citation>
    <scope>NUCLEOTIDE SEQUENCE [LARGE SCALE GENOMIC DNA]</scope>
    <source>
        <strain evidence="2 3">A1</strain>
    </source>
</reference>
<keyword evidence="1" id="KW-1133">Transmembrane helix</keyword>
<name>A0A5K0U9M8_9VIRU</name>
<feature type="transmembrane region" description="Helical" evidence="1">
    <location>
        <begin position="97"/>
        <end position="116"/>
    </location>
</feature>
<gene>
    <name evidence="2" type="ORF">YASMINEVIRUS_938</name>
</gene>
<comment type="caution">
    <text evidence="2">The sequence shown here is derived from an EMBL/GenBank/DDBJ whole genome shotgun (WGS) entry which is preliminary data.</text>
</comment>
<organism evidence="2 3">
    <name type="scientific">Yasminevirus sp. GU-2018</name>
    <dbReference type="NCBI Taxonomy" id="2420051"/>
    <lineage>
        <taxon>Viruses</taxon>
        <taxon>Varidnaviria</taxon>
        <taxon>Bamfordvirae</taxon>
        <taxon>Nucleocytoviricota</taxon>
        <taxon>Megaviricetes</taxon>
        <taxon>Imitervirales</taxon>
        <taxon>Mimiviridae</taxon>
        <taxon>Klosneuvirinae</taxon>
        <taxon>Yasminevirus</taxon>
        <taxon>Yasminevirus saudimassiliense</taxon>
    </lineage>
</organism>
<feature type="transmembrane region" description="Helical" evidence="1">
    <location>
        <begin position="30"/>
        <end position="48"/>
    </location>
</feature>
<keyword evidence="3" id="KW-1185">Reference proteome</keyword>
<dbReference type="Pfam" id="PF10861">
    <property type="entry name" value="DUF2784"/>
    <property type="match status" value="1"/>
</dbReference>
<evidence type="ECO:0000313" key="3">
    <source>
        <dbReference type="Proteomes" id="UP000594342"/>
    </source>
</evidence>
<proteinExistence type="predicted"/>
<feature type="transmembrane region" description="Helical" evidence="1">
    <location>
        <begin position="6"/>
        <end position="23"/>
    </location>
</feature>
<keyword evidence="1" id="KW-0812">Transmembrane</keyword>
<dbReference type="InterPro" id="IPR021218">
    <property type="entry name" value="DUF2784"/>
</dbReference>